<comment type="caution">
    <text evidence="7">The sequence shown here is derived from an EMBL/GenBank/DDBJ whole genome shotgun (WGS) entry which is preliminary data.</text>
</comment>
<keyword evidence="2 6" id="KW-0554">One-carbon metabolism</keyword>
<evidence type="ECO:0000313" key="7">
    <source>
        <dbReference type="EMBL" id="HCO25452.1"/>
    </source>
</evidence>
<dbReference type="UniPathway" id="UPA00193"/>
<accession>A0A3D3RBI1</accession>
<dbReference type="RefSeq" id="WP_278444326.1">
    <property type="nucleotide sequence ID" value="NZ_CAXBMG010000010.1"/>
</dbReference>
<organism evidence="7 8">
    <name type="scientific">Gimesia maris</name>
    <dbReference type="NCBI Taxonomy" id="122"/>
    <lineage>
        <taxon>Bacteria</taxon>
        <taxon>Pseudomonadati</taxon>
        <taxon>Planctomycetota</taxon>
        <taxon>Planctomycetia</taxon>
        <taxon>Planctomycetales</taxon>
        <taxon>Planctomycetaceae</taxon>
        <taxon>Gimesia</taxon>
    </lineage>
</organism>
<dbReference type="NCBIfam" id="NF010030">
    <property type="entry name" value="PRK13505.1"/>
    <property type="match status" value="1"/>
</dbReference>
<dbReference type="EC" id="6.3.4.3" evidence="6"/>
<protein>
    <recommendedName>
        <fullName evidence="6">Formate--tetrahydrofolate ligase</fullName>
        <ecNumber evidence="6">6.3.4.3</ecNumber>
    </recommendedName>
    <alternativeName>
        <fullName evidence="6">Formyltetrahydrofolate synthetase</fullName>
        <shortName evidence="6">FHS</shortName>
        <shortName evidence="6">FTHFS</shortName>
    </alternativeName>
</protein>
<comment type="catalytic activity">
    <reaction evidence="6">
        <text>(6S)-5,6,7,8-tetrahydrofolate + formate + ATP = (6R)-10-formyltetrahydrofolate + ADP + phosphate</text>
        <dbReference type="Rhea" id="RHEA:20221"/>
        <dbReference type="ChEBI" id="CHEBI:15740"/>
        <dbReference type="ChEBI" id="CHEBI:30616"/>
        <dbReference type="ChEBI" id="CHEBI:43474"/>
        <dbReference type="ChEBI" id="CHEBI:57453"/>
        <dbReference type="ChEBI" id="CHEBI:195366"/>
        <dbReference type="ChEBI" id="CHEBI:456216"/>
        <dbReference type="EC" id="6.3.4.3"/>
    </reaction>
</comment>
<proteinExistence type="inferred from homology"/>
<evidence type="ECO:0000256" key="5">
    <source>
        <dbReference type="ARBA" id="ARBA00022840"/>
    </source>
</evidence>
<feature type="binding site" evidence="6">
    <location>
        <begin position="66"/>
        <end position="73"/>
    </location>
    <ligand>
        <name>ATP</name>
        <dbReference type="ChEBI" id="CHEBI:30616"/>
    </ligand>
</feature>
<evidence type="ECO:0000256" key="6">
    <source>
        <dbReference type="HAMAP-Rule" id="MF_01543"/>
    </source>
</evidence>
<comment type="similarity">
    <text evidence="6">Belongs to the formate--tetrahydrofolate ligase family.</text>
</comment>
<comment type="pathway">
    <text evidence="1 6">One-carbon metabolism; tetrahydrofolate interconversion.</text>
</comment>
<dbReference type="SUPFAM" id="SSF52540">
    <property type="entry name" value="P-loop containing nucleoside triphosphate hydrolases"/>
    <property type="match status" value="1"/>
</dbReference>
<dbReference type="GO" id="GO:0035999">
    <property type="term" value="P:tetrahydrofolate interconversion"/>
    <property type="evidence" value="ECO:0007669"/>
    <property type="project" value="UniProtKB-UniRule"/>
</dbReference>
<evidence type="ECO:0000313" key="8">
    <source>
        <dbReference type="Proteomes" id="UP000263642"/>
    </source>
</evidence>
<evidence type="ECO:0000256" key="1">
    <source>
        <dbReference type="ARBA" id="ARBA00004777"/>
    </source>
</evidence>
<dbReference type="InterPro" id="IPR000559">
    <property type="entry name" value="Formate_THF_ligase"/>
</dbReference>
<evidence type="ECO:0000256" key="2">
    <source>
        <dbReference type="ARBA" id="ARBA00022563"/>
    </source>
</evidence>
<sequence length="565" mass="60319">MHRITPSSPDGRILRDIDSLAKEIGLGPGDYEPYGRLKAKLVHGLADKYADRPLAKYIGVTAINPTPLGEGKTVTVIGLAMALSQLGHTTIGTLREPSLAPVFGIKGGGAGGGNCTLEPQSDINLHFTGDLHAVTSATNLLASIIDNHIARRKIPEINPKTITWKRALDLCDKGLAHIISGLDQPLQAPLRETGFDLTAASEVMAILALASGPRDLRLRLGRIVVGMTYERQPVTVEQLGCTGAMAALLIDALRPNLVQSCEATPFLVHAGPFGNIAHGNSSIIADQIALKLADYVVTESGFGADCGAEKFFDIKCRTSGLQPDAEVLVCTARALKLQSGLFDVHPGKPLPPALLEENLDALHAGAVNLRAHLEIIQQYHLPTVVAINAFPDDSERELKEIQKIALEQGAAAAVITRAFSEGGEGSLALAAAVVEAAAQPNQFQYLYPLEMPIAEKIETIATRIYGAASVEFEPQARRRMQEYEHSGYGDLPVCIAKTQYSLSHDPHLLGRPTGFTFPVRDLRLSAGAGFLYALSGEIRTMPGLPSEPAALQIDIDDTGKIIGLH</sequence>
<dbReference type="AlphaFoldDB" id="A0A3D3RBI1"/>
<dbReference type="Gene3D" id="3.40.50.300">
    <property type="entry name" value="P-loop containing nucleotide triphosphate hydrolases"/>
    <property type="match status" value="1"/>
</dbReference>
<evidence type="ECO:0000256" key="4">
    <source>
        <dbReference type="ARBA" id="ARBA00022741"/>
    </source>
</evidence>
<keyword evidence="3 6" id="KW-0436">Ligase</keyword>
<gene>
    <name evidence="6" type="primary">fhs</name>
    <name evidence="7" type="ORF">DIT97_21405</name>
</gene>
<dbReference type="InterPro" id="IPR027417">
    <property type="entry name" value="P-loop_NTPase"/>
</dbReference>
<dbReference type="GO" id="GO:0005524">
    <property type="term" value="F:ATP binding"/>
    <property type="evidence" value="ECO:0007669"/>
    <property type="project" value="UniProtKB-UniRule"/>
</dbReference>
<name>A0A3D3RBI1_9PLAN</name>
<keyword evidence="5 6" id="KW-0067">ATP-binding</keyword>
<reference evidence="7 8" key="1">
    <citation type="journal article" date="2018" name="Nat. Biotechnol.">
        <title>A standardized bacterial taxonomy based on genome phylogeny substantially revises the tree of life.</title>
        <authorList>
            <person name="Parks D.H."/>
            <person name="Chuvochina M."/>
            <person name="Waite D.W."/>
            <person name="Rinke C."/>
            <person name="Skarshewski A."/>
            <person name="Chaumeil P.A."/>
            <person name="Hugenholtz P."/>
        </authorList>
    </citation>
    <scope>NUCLEOTIDE SEQUENCE [LARGE SCALE GENOMIC DNA]</scope>
    <source>
        <strain evidence="7">UBA9375</strain>
    </source>
</reference>
<dbReference type="HAMAP" id="MF_01543">
    <property type="entry name" value="FTHFS"/>
    <property type="match status" value="1"/>
</dbReference>
<dbReference type="Proteomes" id="UP000263642">
    <property type="component" value="Unassembled WGS sequence"/>
</dbReference>
<dbReference type="Pfam" id="PF01268">
    <property type="entry name" value="FTHFS"/>
    <property type="match status" value="1"/>
</dbReference>
<evidence type="ECO:0000256" key="3">
    <source>
        <dbReference type="ARBA" id="ARBA00022598"/>
    </source>
</evidence>
<dbReference type="CDD" id="cd00477">
    <property type="entry name" value="FTHFS"/>
    <property type="match status" value="1"/>
</dbReference>
<keyword evidence="4 6" id="KW-0547">Nucleotide-binding</keyword>
<dbReference type="Gene3D" id="3.30.1510.10">
    <property type="entry name" value="Domain 2, N(10)-formyltetrahydrofolate synthetase"/>
    <property type="match status" value="1"/>
</dbReference>
<dbReference type="EMBL" id="DQAY01000129">
    <property type="protein sequence ID" value="HCO25452.1"/>
    <property type="molecule type" value="Genomic_DNA"/>
</dbReference>
<dbReference type="Gene3D" id="3.10.410.10">
    <property type="entry name" value="Formyltetrahydrofolate synthetase, domain 3"/>
    <property type="match status" value="1"/>
</dbReference>
<dbReference type="FunFam" id="3.10.410.10:FF:000001">
    <property type="entry name" value="Putative formate--tetrahydrofolate ligase"/>
    <property type="match status" value="1"/>
</dbReference>
<dbReference type="GO" id="GO:0004329">
    <property type="term" value="F:formate-tetrahydrofolate ligase activity"/>
    <property type="evidence" value="ECO:0007669"/>
    <property type="project" value="UniProtKB-UniRule"/>
</dbReference>